<dbReference type="SFLD" id="SFLDG01129">
    <property type="entry name" value="C1.5:_HAD__Beta-PGM__Phosphata"/>
    <property type="match status" value="1"/>
</dbReference>
<dbReference type="NCBIfam" id="TIGR01549">
    <property type="entry name" value="HAD-SF-IA-v1"/>
    <property type="match status" value="1"/>
</dbReference>
<comment type="caution">
    <text evidence="2">The sequence shown here is derived from an EMBL/GenBank/DDBJ whole genome shotgun (WGS) entry which is preliminary data.</text>
</comment>
<dbReference type="InterPro" id="IPR050155">
    <property type="entry name" value="HAD-like_hydrolase_sf"/>
</dbReference>
<dbReference type="Pfam" id="PF13419">
    <property type="entry name" value="HAD_2"/>
    <property type="match status" value="1"/>
</dbReference>
<dbReference type="InterPro" id="IPR023198">
    <property type="entry name" value="PGP-like_dom2"/>
</dbReference>
<proteinExistence type="inferred from homology"/>
<evidence type="ECO:0008006" key="4">
    <source>
        <dbReference type="Google" id="ProtNLM"/>
    </source>
</evidence>
<dbReference type="PANTHER" id="PTHR43434:SF1">
    <property type="entry name" value="PHOSPHOGLYCOLATE PHOSPHATASE"/>
    <property type="match status" value="1"/>
</dbReference>
<dbReference type="NCBIfam" id="TIGR01509">
    <property type="entry name" value="HAD-SF-IA-v3"/>
    <property type="match status" value="1"/>
</dbReference>
<evidence type="ECO:0000313" key="2">
    <source>
        <dbReference type="EMBL" id="KXA93792.1"/>
    </source>
</evidence>
<dbReference type="InterPro" id="IPR006439">
    <property type="entry name" value="HAD-SF_hydro_IA"/>
</dbReference>
<dbReference type="InterPro" id="IPR023214">
    <property type="entry name" value="HAD_sf"/>
</dbReference>
<dbReference type="InterPro" id="IPR041492">
    <property type="entry name" value="HAD_2"/>
</dbReference>
<dbReference type="PANTHER" id="PTHR43434">
    <property type="entry name" value="PHOSPHOGLYCOLATE PHOSPHATASE"/>
    <property type="match status" value="1"/>
</dbReference>
<dbReference type="EMBL" id="LHXO01000098">
    <property type="protein sequence ID" value="KXA93792.1"/>
    <property type="molecule type" value="Genomic_DNA"/>
</dbReference>
<dbReference type="SFLD" id="SFLDG01135">
    <property type="entry name" value="C1.5.6:_HAD__Beta-PGM__Phospha"/>
    <property type="match status" value="1"/>
</dbReference>
<accession>A0A133UHU8</accession>
<evidence type="ECO:0000313" key="3">
    <source>
        <dbReference type="Proteomes" id="UP000070284"/>
    </source>
</evidence>
<dbReference type="InterPro" id="IPR036412">
    <property type="entry name" value="HAD-like_sf"/>
</dbReference>
<dbReference type="SUPFAM" id="SSF56784">
    <property type="entry name" value="HAD-like"/>
    <property type="match status" value="1"/>
</dbReference>
<dbReference type="Gene3D" id="3.40.50.1000">
    <property type="entry name" value="HAD superfamily/HAD-like"/>
    <property type="match status" value="1"/>
</dbReference>
<protein>
    <recommendedName>
        <fullName evidence="4">HAD family hydrolase</fullName>
    </recommendedName>
</protein>
<comment type="similarity">
    <text evidence="1">Belongs to the HAD-like hydrolase superfamily.</text>
</comment>
<organism evidence="2 3">
    <name type="scientific">candidate division MSBL1 archaeon SCGC-AAA259E19</name>
    <dbReference type="NCBI Taxonomy" id="1698264"/>
    <lineage>
        <taxon>Archaea</taxon>
        <taxon>Methanobacteriati</taxon>
        <taxon>Methanobacteriota</taxon>
        <taxon>candidate division MSBL1</taxon>
    </lineage>
</organism>
<dbReference type="SFLD" id="SFLDS00003">
    <property type="entry name" value="Haloacid_Dehalogenase"/>
    <property type="match status" value="1"/>
</dbReference>
<dbReference type="GO" id="GO:0008967">
    <property type="term" value="F:phosphoglycolate phosphatase activity"/>
    <property type="evidence" value="ECO:0007669"/>
    <property type="project" value="TreeGrafter"/>
</dbReference>
<evidence type="ECO:0000256" key="1">
    <source>
        <dbReference type="ARBA" id="ARBA00007958"/>
    </source>
</evidence>
<reference evidence="2 3" key="1">
    <citation type="journal article" date="2016" name="Sci. Rep.">
        <title>Metabolic traits of an uncultured archaeal lineage -MSBL1- from brine pools of the Red Sea.</title>
        <authorList>
            <person name="Mwirichia R."/>
            <person name="Alam I."/>
            <person name="Rashid M."/>
            <person name="Vinu M."/>
            <person name="Ba-Alawi W."/>
            <person name="Anthony Kamau A."/>
            <person name="Kamanda Ngugi D."/>
            <person name="Goker M."/>
            <person name="Klenk H.P."/>
            <person name="Bajic V."/>
            <person name="Stingl U."/>
        </authorList>
    </citation>
    <scope>NUCLEOTIDE SEQUENCE [LARGE SCALE GENOMIC DNA]</scope>
    <source>
        <strain evidence="2">SCGC-AAA259E19</strain>
    </source>
</reference>
<name>A0A133UHU8_9EURY</name>
<dbReference type="AlphaFoldDB" id="A0A133UHU8"/>
<gene>
    <name evidence="2" type="ORF">AKJ65_05930</name>
</gene>
<keyword evidence="3" id="KW-1185">Reference proteome</keyword>
<dbReference type="Proteomes" id="UP000070284">
    <property type="component" value="Unassembled WGS sequence"/>
</dbReference>
<sequence>MSEEKVEGILFDLDGVLIDSFDAWLSAYNEALEKFGKEALDEDEFREKCWGPEVKDSMKKFGLEEEAVNYCYSRYEANMDKVEISPEINRILGSIEKKMGLVTNTNTEQMAKILELHDFRRYFDVIVHGDDVEKKKPAPDSVLKACKLLKIRPESAILVGDTESDVRAGRKAGCKVIGVGIEGDWRIESLKELPDLLSEISG</sequence>
<dbReference type="Gene3D" id="1.10.150.240">
    <property type="entry name" value="Putative phosphatase, domain 2"/>
    <property type="match status" value="1"/>
</dbReference>
<dbReference type="GO" id="GO:0006281">
    <property type="term" value="P:DNA repair"/>
    <property type="evidence" value="ECO:0007669"/>
    <property type="project" value="TreeGrafter"/>
</dbReference>